<comment type="similarity">
    <text evidence="1">Belongs to the MreC family.</text>
</comment>
<feature type="domain" description="Rod shape-determining protein MreC beta-barrel core" evidence="5">
    <location>
        <begin position="103"/>
        <end position="247"/>
    </location>
</feature>
<evidence type="ECO:0000256" key="4">
    <source>
        <dbReference type="ARBA" id="ARBA00032089"/>
    </source>
</evidence>
<evidence type="ECO:0000256" key="3">
    <source>
        <dbReference type="ARBA" id="ARBA00022960"/>
    </source>
</evidence>
<dbReference type="EMBL" id="NBYN01000037">
    <property type="protein sequence ID" value="OSO92052.1"/>
    <property type="molecule type" value="Genomic_DNA"/>
</dbReference>
<dbReference type="InterPro" id="IPR042175">
    <property type="entry name" value="Cell/Rod_MreC_2"/>
</dbReference>
<sequence length="268" mass="29818">MFTTRRWWENKTLKLALLGLILGGAWTIKEKNGELLMELYQSFMSPLTTLQSSNTTDNRIRDAKVMELQTRVVELQTQNQRLQKLMGYVEKGGASNRPVVARVVGRSADHWWQQVTVNRGAKVGIKPGFVVKAEGGLVGLVQTATPHTSRILLISDATSQVGVTISRTAAKGIMRGDYSGEGVLEFYEKVPNIKVGDLVVTSTYSQKFPPGEPVGKIKSLDLKKLPAPLAKVELFPPIRYLDWVMIYPHVTTKLEAIPNKTKDNQSNK</sequence>
<dbReference type="PANTHER" id="PTHR34138:SF1">
    <property type="entry name" value="CELL SHAPE-DETERMINING PROTEIN MREC"/>
    <property type="match status" value="1"/>
</dbReference>
<dbReference type="RefSeq" id="WP_085727803.1">
    <property type="nucleotide sequence ID" value="NZ_NBYN01000037.1"/>
</dbReference>
<proteinExistence type="inferred from homology"/>
<dbReference type="Pfam" id="PF04085">
    <property type="entry name" value="MreC"/>
    <property type="match status" value="1"/>
</dbReference>
<reference evidence="7" key="1">
    <citation type="submission" date="2017-04" db="EMBL/GenBank/DDBJ databases">
        <authorList>
            <person name="Abreu V.A."/>
            <person name="Popin R.V."/>
            <person name="Rigonato J."/>
            <person name="Andreote A.P."/>
            <person name="Schaker P.C."/>
            <person name="Hoff-Risseti C."/>
            <person name="Alvarenga D.O."/>
            <person name="Varani A.M."/>
            <person name="Fiore M.F."/>
        </authorList>
    </citation>
    <scope>NUCLEOTIDE SEQUENCE [LARGE SCALE GENOMIC DNA]</scope>
    <source>
        <strain evidence="7">CENA303</strain>
    </source>
</reference>
<dbReference type="InterPro" id="IPR055342">
    <property type="entry name" value="MreC_beta-barrel_core"/>
</dbReference>
<dbReference type="GO" id="GO:0008360">
    <property type="term" value="P:regulation of cell shape"/>
    <property type="evidence" value="ECO:0007669"/>
    <property type="project" value="UniProtKB-KW"/>
</dbReference>
<dbReference type="AlphaFoldDB" id="A0A1X4G830"/>
<name>A0A1X4G830_9CYAN</name>
<organism evidence="6 7">
    <name type="scientific">Cylindrospermopsis raciborskii CENA303</name>
    <dbReference type="NCBI Taxonomy" id="1170769"/>
    <lineage>
        <taxon>Bacteria</taxon>
        <taxon>Bacillati</taxon>
        <taxon>Cyanobacteriota</taxon>
        <taxon>Cyanophyceae</taxon>
        <taxon>Nostocales</taxon>
        <taxon>Aphanizomenonaceae</taxon>
        <taxon>Cylindrospermopsis</taxon>
    </lineage>
</organism>
<evidence type="ECO:0000313" key="7">
    <source>
        <dbReference type="Proteomes" id="UP000192997"/>
    </source>
</evidence>
<dbReference type="NCBIfam" id="NF010527">
    <property type="entry name" value="PRK13922.6-2"/>
    <property type="match status" value="1"/>
</dbReference>
<dbReference type="NCBIfam" id="TIGR00219">
    <property type="entry name" value="mreC"/>
    <property type="match status" value="1"/>
</dbReference>
<dbReference type="Gene3D" id="2.40.10.350">
    <property type="entry name" value="Rod shape-determining protein MreC, domain 2"/>
    <property type="match status" value="1"/>
</dbReference>
<dbReference type="InterPro" id="IPR007221">
    <property type="entry name" value="MreC"/>
</dbReference>
<evidence type="ECO:0000256" key="2">
    <source>
        <dbReference type="ARBA" id="ARBA00013855"/>
    </source>
</evidence>
<keyword evidence="3" id="KW-0133">Cell shape</keyword>
<dbReference type="Proteomes" id="UP000192997">
    <property type="component" value="Unassembled WGS sequence"/>
</dbReference>
<evidence type="ECO:0000313" key="6">
    <source>
        <dbReference type="EMBL" id="OSO92052.1"/>
    </source>
</evidence>
<gene>
    <name evidence="6" type="ORF">B7O87_06925</name>
</gene>
<protein>
    <recommendedName>
        <fullName evidence="2">Cell shape-determining protein MreC</fullName>
    </recommendedName>
    <alternativeName>
        <fullName evidence="4">Cell shape protein MreC</fullName>
    </alternativeName>
</protein>
<dbReference type="PANTHER" id="PTHR34138">
    <property type="entry name" value="CELL SHAPE-DETERMINING PROTEIN MREC"/>
    <property type="match status" value="1"/>
</dbReference>
<dbReference type="InterPro" id="IPR042177">
    <property type="entry name" value="Cell/Rod_1"/>
</dbReference>
<dbReference type="GO" id="GO:0005886">
    <property type="term" value="C:plasma membrane"/>
    <property type="evidence" value="ECO:0007669"/>
    <property type="project" value="TreeGrafter"/>
</dbReference>
<accession>A0A1X4G830</accession>
<evidence type="ECO:0000259" key="5">
    <source>
        <dbReference type="Pfam" id="PF04085"/>
    </source>
</evidence>
<comment type="caution">
    <text evidence="6">The sequence shown here is derived from an EMBL/GenBank/DDBJ whole genome shotgun (WGS) entry which is preliminary data.</text>
</comment>
<dbReference type="Gene3D" id="2.40.10.340">
    <property type="entry name" value="Rod shape-determining protein MreC, domain 1"/>
    <property type="match status" value="1"/>
</dbReference>
<evidence type="ECO:0000256" key="1">
    <source>
        <dbReference type="ARBA" id="ARBA00009369"/>
    </source>
</evidence>